<dbReference type="Proteomes" id="UP001198034">
    <property type="component" value="Unassembled WGS sequence"/>
</dbReference>
<keyword evidence="2" id="KW-1185">Reference proteome</keyword>
<evidence type="ECO:0000313" key="2">
    <source>
        <dbReference type="Proteomes" id="UP001198034"/>
    </source>
</evidence>
<sequence length="68" mass="7581">MKVEFNYDKSQLTSIDELSVSVADLRDLVQAFTIGNDAQKIQELKMILESIVRKNRLLPGAVDVNGSD</sequence>
<gene>
    <name evidence="1" type="ORF">LG219_07900</name>
</gene>
<evidence type="ECO:0000313" key="1">
    <source>
        <dbReference type="EMBL" id="MCB5196203.1"/>
    </source>
</evidence>
<accession>A0ABS8BKF1</accession>
<dbReference type="RefSeq" id="WP_226763969.1">
    <property type="nucleotide sequence ID" value="NZ_JAJAWG010000003.1"/>
</dbReference>
<protein>
    <submittedName>
        <fullName evidence="1">Uncharacterized protein</fullName>
    </submittedName>
</protein>
<name>A0ABS8BKF1_9NEIS</name>
<organism evidence="1 2">
    <name type="scientific">Deefgea salmonis</name>
    <dbReference type="NCBI Taxonomy" id="2875502"/>
    <lineage>
        <taxon>Bacteria</taxon>
        <taxon>Pseudomonadati</taxon>
        <taxon>Pseudomonadota</taxon>
        <taxon>Betaproteobacteria</taxon>
        <taxon>Neisseriales</taxon>
        <taxon>Chitinibacteraceae</taxon>
        <taxon>Deefgea</taxon>
    </lineage>
</organism>
<comment type="caution">
    <text evidence="1">The sequence shown here is derived from an EMBL/GenBank/DDBJ whole genome shotgun (WGS) entry which is preliminary data.</text>
</comment>
<proteinExistence type="predicted"/>
<reference evidence="1 2" key="1">
    <citation type="submission" date="2021-10" db="EMBL/GenBank/DDBJ databases">
        <authorList>
            <person name="Chen M."/>
        </authorList>
    </citation>
    <scope>NUCLEOTIDE SEQUENCE [LARGE SCALE GENOMIC DNA]</scope>
    <source>
        <strain evidence="1 2">H3-26</strain>
    </source>
</reference>
<dbReference type="EMBL" id="JAJAWG010000003">
    <property type="protein sequence ID" value="MCB5196203.1"/>
    <property type="molecule type" value="Genomic_DNA"/>
</dbReference>